<dbReference type="Gene3D" id="1.20.1740.10">
    <property type="entry name" value="Amino acid/polyamine transporter I"/>
    <property type="match status" value="1"/>
</dbReference>
<organism evidence="8 9">
    <name type="scientific">Colletotrichum tanaceti</name>
    <dbReference type="NCBI Taxonomy" id="1306861"/>
    <lineage>
        <taxon>Eukaryota</taxon>
        <taxon>Fungi</taxon>
        <taxon>Dikarya</taxon>
        <taxon>Ascomycota</taxon>
        <taxon>Pezizomycotina</taxon>
        <taxon>Sordariomycetes</taxon>
        <taxon>Hypocreomycetidae</taxon>
        <taxon>Glomerellales</taxon>
        <taxon>Glomerellaceae</taxon>
        <taxon>Colletotrichum</taxon>
        <taxon>Colletotrichum destructivum species complex</taxon>
    </lineage>
</organism>
<evidence type="ECO:0000313" key="8">
    <source>
        <dbReference type="EMBL" id="TKW48578.1"/>
    </source>
</evidence>
<keyword evidence="9" id="KW-1185">Reference proteome</keyword>
<dbReference type="GO" id="GO:0016020">
    <property type="term" value="C:membrane"/>
    <property type="evidence" value="ECO:0007669"/>
    <property type="project" value="UniProtKB-SubCell"/>
</dbReference>
<keyword evidence="2 6" id="KW-0812">Transmembrane</keyword>
<name>A0A4U6WZM9_9PEZI</name>
<comment type="subcellular location">
    <subcellularLocation>
        <location evidence="1">Membrane</location>
        <topology evidence="1">Multi-pass membrane protein</topology>
    </subcellularLocation>
</comment>
<dbReference type="InterPro" id="IPR050524">
    <property type="entry name" value="APC_YAT"/>
</dbReference>
<evidence type="ECO:0000256" key="1">
    <source>
        <dbReference type="ARBA" id="ARBA00004141"/>
    </source>
</evidence>
<dbReference type="PANTHER" id="PTHR43341">
    <property type="entry name" value="AMINO ACID PERMEASE"/>
    <property type="match status" value="1"/>
</dbReference>
<proteinExistence type="predicted"/>
<evidence type="ECO:0000256" key="4">
    <source>
        <dbReference type="ARBA" id="ARBA00023136"/>
    </source>
</evidence>
<dbReference type="Proteomes" id="UP000310108">
    <property type="component" value="Unassembled WGS sequence"/>
</dbReference>
<feature type="transmembrane region" description="Helical" evidence="6">
    <location>
        <begin position="75"/>
        <end position="96"/>
    </location>
</feature>
<keyword evidence="4 6" id="KW-0472">Membrane</keyword>
<dbReference type="STRING" id="1306861.A0A4U6WZM9"/>
<dbReference type="OrthoDB" id="5425917at2759"/>
<accession>A0A4U6WZM9</accession>
<dbReference type="Pfam" id="PF00324">
    <property type="entry name" value="AA_permease"/>
    <property type="match status" value="1"/>
</dbReference>
<comment type="caution">
    <text evidence="8">The sequence shown here is derived from an EMBL/GenBank/DDBJ whole genome shotgun (WGS) entry which is preliminary data.</text>
</comment>
<dbReference type="AlphaFoldDB" id="A0A4U6WZM9"/>
<feature type="region of interest" description="Disordered" evidence="5">
    <location>
        <begin position="1"/>
        <end position="31"/>
    </location>
</feature>
<keyword evidence="3 6" id="KW-1133">Transmembrane helix</keyword>
<dbReference type="GO" id="GO:0015171">
    <property type="term" value="F:amino acid transmembrane transporter activity"/>
    <property type="evidence" value="ECO:0007669"/>
    <property type="project" value="TreeGrafter"/>
</dbReference>
<dbReference type="InterPro" id="IPR004841">
    <property type="entry name" value="AA-permease/SLC12A_dom"/>
</dbReference>
<feature type="transmembrane region" description="Helical" evidence="6">
    <location>
        <begin position="102"/>
        <end position="120"/>
    </location>
</feature>
<evidence type="ECO:0000256" key="3">
    <source>
        <dbReference type="ARBA" id="ARBA00022989"/>
    </source>
</evidence>
<protein>
    <submittedName>
        <fullName evidence="8">Amino-acid permease inda1</fullName>
    </submittedName>
</protein>
<gene>
    <name evidence="8" type="primary">inda1</name>
    <name evidence="8" type="ORF">CTA1_4951</name>
</gene>
<dbReference type="PANTHER" id="PTHR43341:SF12">
    <property type="entry name" value="AMINO ACID TRANSPORTER (EUROFUNG)"/>
    <property type="match status" value="1"/>
</dbReference>
<dbReference type="EMBL" id="PJEX01000877">
    <property type="protein sequence ID" value="TKW48578.1"/>
    <property type="molecule type" value="Genomic_DNA"/>
</dbReference>
<evidence type="ECO:0000313" key="9">
    <source>
        <dbReference type="Proteomes" id="UP000310108"/>
    </source>
</evidence>
<evidence type="ECO:0000259" key="7">
    <source>
        <dbReference type="Pfam" id="PF00324"/>
    </source>
</evidence>
<evidence type="ECO:0000256" key="6">
    <source>
        <dbReference type="SAM" id="Phobius"/>
    </source>
</evidence>
<evidence type="ECO:0000256" key="5">
    <source>
        <dbReference type="SAM" id="MobiDB-lite"/>
    </source>
</evidence>
<feature type="domain" description="Amino acid permease/ SLC12A" evidence="7">
    <location>
        <begin position="74"/>
        <end position="120"/>
    </location>
</feature>
<reference evidence="8 9" key="1">
    <citation type="journal article" date="2019" name="PLoS ONE">
        <title>Comparative genome analysis indicates high evolutionary potential of pathogenicity genes in Colletotrichum tanaceti.</title>
        <authorList>
            <person name="Lelwala R.V."/>
            <person name="Korhonen P.K."/>
            <person name="Young N.D."/>
            <person name="Scott J.B."/>
            <person name="Ades P.A."/>
            <person name="Gasser R.B."/>
            <person name="Taylor P.W.J."/>
        </authorList>
    </citation>
    <scope>NUCLEOTIDE SEQUENCE [LARGE SCALE GENOMIC DNA]</scope>
    <source>
        <strain evidence="8">BRIP57314</strain>
    </source>
</reference>
<sequence length="121" mass="12378">MAPQEGVLPTTVEADEKAIAGGPSGYDSSSGKAVRGAISEEAWATRAGLNLTSFKKREYGRGIVELDRAMGSRHLHMIAIGGSIGAGFFVGSGGALSKGGPGSLFIDFLLVGIMMFNVGTS</sequence>
<evidence type="ECO:0000256" key="2">
    <source>
        <dbReference type="ARBA" id="ARBA00022692"/>
    </source>
</evidence>